<dbReference type="InterPro" id="IPR013740">
    <property type="entry name" value="Redoxin"/>
</dbReference>
<dbReference type="SUPFAM" id="SSF52833">
    <property type="entry name" value="Thioredoxin-like"/>
    <property type="match status" value="1"/>
</dbReference>
<dbReference type="InterPro" id="IPR013766">
    <property type="entry name" value="Thioredoxin_domain"/>
</dbReference>
<dbReference type="PROSITE" id="PS00194">
    <property type="entry name" value="THIOREDOXIN_1"/>
    <property type="match status" value="1"/>
</dbReference>
<evidence type="ECO:0000256" key="2">
    <source>
        <dbReference type="ARBA" id="ARBA00022748"/>
    </source>
</evidence>
<dbReference type="GO" id="GO:0030313">
    <property type="term" value="C:cell envelope"/>
    <property type="evidence" value="ECO:0007669"/>
    <property type="project" value="UniProtKB-SubCell"/>
</dbReference>
<dbReference type="Pfam" id="PF08534">
    <property type="entry name" value="Redoxin"/>
    <property type="match status" value="1"/>
</dbReference>
<keyword evidence="3" id="KW-1015">Disulfide bond</keyword>
<dbReference type="AlphaFoldDB" id="A0A3E1NLI5"/>
<evidence type="ECO:0000256" key="3">
    <source>
        <dbReference type="ARBA" id="ARBA00023157"/>
    </source>
</evidence>
<evidence type="ECO:0000313" key="7">
    <source>
        <dbReference type="Proteomes" id="UP000261284"/>
    </source>
</evidence>
<dbReference type="PANTHER" id="PTHR42852">
    <property type="entry name" value="THIOL:DISULFIDE INTERCHANGE PROTEIN DSBE"/>
    <property type="match status" value="1"/>
</dbReference>
<evidence type="ECO:0000256" key="1">
    <source>
        <dbReference type="ARBA" id="ARBA00004196"/>
    </source>
</evidence>
<keyword evidence="4" id="KW-0676">Redox-active center</keyword>
<dbReference type="GO" id="GO:0016491">
    <property type="term" value="F:oxidoreductase activity"/>
    <property type="evidence" value="ECO:0007669"/>
    <property type="project" value="InterPro"/>
</dbReference>
<accession>A0A3E1NLI5</accession>
<keyword evidence="7" id="KW-1185">Reference proteome</keyword>
<dbReference type="InterPro" id="IPR017937">
    <property type="entry name" value="Thioredoxin_CS"/>
</dbReference>
<dbReference type="PROSITE" id="PS51352">
    <property type="entry name" value="THIOREDOXIN_2"/>
    <property type="match status" value="1"/>
</dbReference>
<dbReference type="CDD" id="cd02966">
    <property type="entry name" value="TlpA_like_family"/>
    <property type="match status" value="1"/>
</dbReference>
<dbReference type="Gene3D" id="3.40.30.10">
    <property type="entry name" value="Glutaredoxin"/>
    <property type="match status" value="1"/>
</dbReference>
<evidence type="ECO:0000259" key="5">
    <source>
        <dbReference type="PROSITE" id="PS51352"/>
    </source>
</evidence>
<evidence type="ECO:0000313" key="6">
    <source>
        <dbReference type="EMBL" id="RFM28773.1"/>
    </source>
</evidence>
<gene>
    <name evidence="6" type="ORF">DXN05_08315</name>
</gene>
<dbReference type="PANTHER" id="PTHR42852:SF6">
    <property type="entry name" value="THIOL:DISULFIDE INTERCHANGE PROTEIN DSBE"/>
    <property type="match status" value="1"/>
</dbReference>
<dbReference type="GO" id="GO:0017004">
    <property type="term" value="P:cytochrome complex assembly"/>
    <property type="evidence" value="ECO:0007669"/>
    <property type="project" value="UniProtKB-KW"/>
</dbReference>
<comment type="subcellular location">
    <subcellularLocation>
        <location evidence="1">Cell envelope</location>
    </subcellularLocation>
</comment>
<dbReference type="EMBL" id="QTJU01000002">
    <property type="protein sequence ID" value="RFM28773.1"/>
    <property type="molecule type" value="Genomic_DNA"/>
</dbReference>
<organism evidence="6 7">
    <name type="scientific">Deminuibacter soli</name>
    <dbReference type="NCBI Taxonomy" id="2291815"/>
    <lineage>
        <taxon>Bacteria</taxon>
        <taxon>Pseudomonadati</taxon>
        <taxon>Bacteroidota</taxon>
        <taxon>Chitinophagia</taxon>
        <taxon>Chitinophagales</taxon>
        <taxon>Chitinophagaceae</taxon>
        <taxon>Deminuibacter</taxon>
    </lineage>
</organism>
<dbReference type="Proteomes" id="UP000261284">
    <property type="component" value="Unassembled WGS sequence"/>
</dbReference>
<feature type="domain" description="Thioredoxin" evidence="5">
    <location>
        <begin position="38"/>
        <end position="172"/>
    </location>
</feature>
<reference evidence="6 7" key="1">
    <citation type="submission" date="2018-08" db="EMBL/GenBank/DDBJ databases">
        <title>Chitinophagaceae sp. K23C18032701, a novel bacterium isolated from forest soil.</title>
        <authorList>
            <person name="Wang C."/>
        </authorList>
    </citation>
    <scope>NUCLEOTIDE SEQUENCE [LARGE SCALE GENOMIC DNA]</scope>
    <source>
        <strain evidence="6 7">K23C18032701</strain>
    </source>
</reference>
<dbReference type="InterPro" id="IPR036249">
    <property type="entry name" value="Thioredoxin-like_sf"/>
</dbReference>
<dbReference type="InterPro" id="IPR050553">
    <property type="entry name" value="Thioredoxin_ResA/DsbE_sf"/>
</dbReference>
<sequence>MAAHRYMVELHQLKMHFAMKTILAFLLALTLGTSAMAQGGNKQMPEIQLPDANGNTVKLSSLKGKVVLVDFWASWCGPCRQSMPHLKKLYSEYKSKGFEIYGISLDESAAPWKRAVKEDGTSWIHVLDTQGRTAQQFNVQYIPTSYLIDKEGKVVAVNADKDQLEKLVKQLL</sequence>
<protein>
    <submittedName>
        <fullName evidence="6">TlpA family protein disulfide reductase</fullName>
    </submittedName>
</protein>
<evidence type="ECO:0000256" key="4">
    <source>
        <dbReference type="ARBA" id="ARBA00023284"/>
    </source>
</evidence>
<comment type="caution">
    <text evidence="6">The sequence shown here is derived from an EMBL/GenBank/DDBJ whole genome shotgun (WGS) entry which is preliminary data.</text>
</comment>
<proteinExistence type="predicted"/>
<name>A0A3E1NLI5_9BACT</name>
<keyword evidence="2" id="KW-0201">Cytochrome c-type biogenesis</keyword>